<evidence type="ECO:0000313" key="1">
    <source>
        <dbReference type="EMBL" id="KKL67497.1"/>
    </source>
</evidence>
<reference evidence="1" key="1">
    <citation type="journal article" date="2015" name="Nature">
        <title>Complex archaea that bridge the gap between prokaryotes and eukaryotes.</title>
        <authorList>
            <person name="Spang A."/>
            <person name="Saw J.H."/>
            <person name="Jorgensen S.L."/>
            <person name="Zaremba-Niedzwiedzka K."/>
            <person name="Martijn J."/>
            <person name="Lind A.E."/>
            <person name="van Eijk R."/>
            <person name="Schleper C."/>
            <person name="Guy L."/>
            <person name="Ettema T.J."/>
        </authorList>
    </citation>
    <scope>NUCLEOTIDE SEQUENCE</scope>
</reference>
<sequence length="165" mass="17655">MGWDALCRVPSAGALMALTLNQFTGFETGGNEEAESISGSPDPTEATVVRSGSRALKIDRATNDFWEIKLFDIVSSASNDHILGFGFRSNDVGQAGVGNLICRVRSAGDSRILELEVFPDGKLNLVNAAGSDIGTGTVTLLDDTWHYIEVRFTNLDPGDAEVFVD</sequence>
<accession>A0A0F9GWK5</accession>
<comment type="caution">
    <text evidence="1">The sequence shown here is derived from an EMBL/GenBank/DDBJ whole genome shotgun (WGS) entry which is preliminary data.</text>
</comment>
<organism evidence="1">
    <name type="scientific">marine sediment metagenome</name>
    <dbReference type="NCBI Taxonomy" id="412755"/>
    <lineage>
        <taxon>unclassified sequences</taxon>
        <taxon>metagenomes</taxon>
        <taxon>ecological metagenomes</taxon>
    </lineage>
</organism>
<dbReference type="AlphaFoldDB" id="A0A0F9GWK5"/>
<name>A0A0F9GWK5_9ZZZZ</name>
<protein>
    <submittedName>
        <fullName evidence="1">Uncharacterized protein</fullName>
    </submittedName>
</protein>
<feature type="non-terminal residue" evidence="1">
    <location>
        <position position="165"/>
    </location>
</feature>
<proteinExistence type="predicted"/>
<gene>
    <name evidence="1" type="ORF">LCGC14_2134430</name>
</gene>
<dbReference type="EMBL" id="LAZR01026840">
    <property type="protein sequence ID" value="KKL67497.1"/>
    <property type="molecule type" value="Genomic_DNA"/>
</dbReference>